<sequence>MVPLDPVVHVTASLETADSNGSVKRHDGPVDVLVVGAGERGKVYGGFSLDNPSKCRVIGVAEPSDRRREQYLSIHKDIKHVFRDWRELLALPKLAEAVVVCLQDQMHAECVVALAGKGYHIMCEKPMAITPQDCAAITRAVLDAGVVFAVGHVLRYSPYNITLKSLLNSGIIGDLINVVHVEPVGWWHYAHSYVRVSSWTDTTSDLDILCHYFGSSHPPRRVHSFGSLTHFRRDQKPAEAGTATRCTDCSYEPNCSYSAPRLYLDSTRHDDRGWPASVICGGMNPDIEQIHEALRTGPYGKCVYESENDVCDHQVVNIEFEGGRTASFTMVAFAELICERQTRLHGTRGEL</sequence>
<dbReference type="PANTHER" id="PTHR43377:SF12">
    <property type="entry name" value="BINDING ROSSMANN FOLD OXIDOREDUCTASE, PUTATIVE (AFU_ORTHOLOGUE AFUA_3G11840)-RELATED"/>
    <property type="match status" value="1"/>
</dbReference>
<dbReference type="SUPFAM" id="SSF55347">
    <property type="entry name" value="Glyceraldehyde-3-phosphate dehydrogenase-like, C-terminal domain"/>
    <property type="match status" value="1"/>
</dbReference>
<dbReference type="Gene3D" id="3.40.50.720">
    <property type="entry name" value="NAD(P)-binding Rossmann-like Domain"/>
    <property type="match status" value="1"/>
</dbReference>
<protein>
    <recommendedName>
        <fullName evidence="1">Gfo/Idh/MocA-like oxidoreductase N-terminal domain-containing protein</fullName>
    </recommendedName>
</protein>
<organism evidence="2 3">
    <name type="scientific">Rhizophlyctis rosea</name>
    <dbReference type="NCBI Taxonomy" id="64517"/>
    <lineage>
        <taxon>Eukaryota</taxon>
        <taxon>Fungi</taxon>
        <taxon>Fungi incertae sedis</taxon>
        <taxon>Chytridiomycota</taxon>
        <taxon>Chytridiomycota incertae sedis</taxon>
        <taxon>Chytridiomycetes</taxon>
        <taxon>Rhizophlyctidales</taxon>
        <taxon>Rhizophlyctidaceae</taxon>
        <taxon>Rhizophlyctis</taxon>
    </lineage>
</organism>
<dbReference type="AlphaFoldDB" id="A0AAD5X0X7"/>
<dbReference type="InterPro" id="IPR000683">
    <property type="entry name" value="Gfo/Idh/MocA-like_OxRdtase_N"/>
</dbReference>
<evidence type="ECO:0000259" key="1">
    <source>
        <dbReference type="Pfam" id="PF01408"/>
    </source>
</evidence>
<gene>
    <name evidence="2" type="ORF">HK097_002889</name>
</gene>
<dbReference type="PANTHER" id="PTHR43377">
    <property type="entry name" value="BILIVERDIN REDUCTASE A"/>
    <property type="match status" value="1"/>
</dbReference>
<dbReference type="EMBL" id="JADGJD010001652">
    <property type="protein sequence ID" value="KAJ3039261.1"/>
    <property type="molecule type" value="Genomic_DNA"/>
</dbReference>
<dbReference type="InterPro" id="IPR051450">
    <property type="entry name" value="Gfo/Idh/MocA_Oxidoreductases"/>
</dbReference>
<keyword evidence="3" id="KW-1185">Reference proteome</keyword>
<dbReference type="Pfam" id="PF01408">
    <property type="entry name" value="GFO_IDH_MocA"/>
    <property type="match status" value="1"/>
</dbReference>
<dbReference type="GO" id="GO:0000166">
    <property type="term" value="F:nucleotide binding"/>
    <property type="evidence" value="ECO:0007669"/>
    <property type="project" value="InterPro"/>
</dbReference>
<name>A0AAD5X0X7_9FUNG</name>
<feature type="domain" description="Gfo/Idh/MocA-like oxidoreductase N-terminal" evidence="1">
    <location>
        <begin position="31"/>
        <end position="152"/>
    </location>
</feature>
<accession>A0AAD5X0X7</accession>
<dbReference type="InterPro" id="IPR036291">
    <property type="entry name" value="NAD(P)-bd_dom_sf"/>
</dbReference>
<evidence type="ECO:0000313" key="2">
    <source>
        <dbReference type="EMBL" id="KAJ3039261.1"/>
    </source>
</evidence>
<dbReference type="SUPFAM" id="SSF51735">
    <property type="entry name" value="NAD(P)-binding Rossmann-fold domains"/>
    <property type="match status" value="1"/>
</dbReference>
<comment type="caution">
    <text evidence="2">The sequence shown here is derived from an EMBL/GenBank/DDBJ whole genome shotgun (WGS) entry which is preliminary data.</text>
</comment>
<feature type="non-terminal residue" evidence="2">
    <location>
        <position position="351"/>
    </location>
</feature>
<dbReference type="Gene3D" id="3.30.360.10">
    <property type="entry name" value="Dihydrodipicolinate Reductase, domain 2"/>
    <property type="match status" value="1"/>
</dbReference>
<reference evidence="2" key="1">
    <citation type="submission" date="2020-05" db="EMBL/GenBank/DDBJ databases">
        <title>Phylogenomic resolution of chytrid fungi.</title>
        <authorList>
            <person name="Stajich J.E."/>
            <person name="Amses K."/>
            <person name="Simmons R."/>
            <person name="Seto K."/>
            <person name="Myers J."/>
            <person name="Bonds A."/>
            <person name="Quandt C.A."/>
            <person name="Barry K."/>
            <person name="Liu P."/>
            <person name="Grigoriev I."/>
            <person name="Longcore J.E."/>
            <person name="James T.Y."/>
        </authorList>
    </citation>
    <scope>NUCLEOTIDE SEQUENCE</scope>
    <source>
        <strain evidence="2">JEL0318</strain>
    </source>
</reference>
<proteinExistence type="predicted"/>
<dbReference type="Proteomes" id="UP001212841">
    <property type="component" value="Unassembled WGS sequence"/>
</dbReference>
<evidence type="ECO:0000313" key="3">
    <source>
        <dbReference type="Proteomes" id="UP001212841"/>
    </source>
</evidence>